<dbReference type="EMBL" id="JACRSP010000002">
    <property type="protein sequence ID" value="MBC8536176.1"/>
    <property type="molecule type" value="Genomic_DNA"/>
</dbReference>
<dbReference type="Gene3D" id="3.10.180.10">
    <property type="entry name" value="2,3-Dihydroxybiphenyl 1,2-Dioxygenase, domain 1"/>
    <property type="match status" value="1"/>
</dbReference>
<organism evidence="3 4">
    <name type="scientific">Feifania hominis</name>
    <dbReference type="NCBI Taxonomy" id="2763660"/>
    <lineage>
        <taxon>Bacteria</taxon>
        <taxon>Bacillati</taxon>
        <taxon>Bacillota</taxon>
        <taxon>Clostridia</taxon>
        <taxon>Eubacteriales</taxon>
        <taxon>Feifaniaceae</taxon>
        <taxon>Feifania</taxon>
    </lineage>
</organism>
<dbReference type="PANTHER" id="PTHR43048">
    <property type="entry name" value="METHYLMALONYL-COA EPIMERASE"/>
    <property type="match status" value="1"/>
</dbReference>
<evidence type="ECO:0000259" key="2">
    <source>
        <dbReference type="PROSITE" id="PS51819"/>
    </source>
</evidence>
<keyword evidence="4" id="KW-1185">Reference proteome</keyword>
<sequence length="139" mass="15416">MANSIFQICRLDHIAIRTLDWEKSLDFYVNGLGMRQQNEWGEAPERAAMLELGTDGRIELFEGGTTGEKPPLSQVGEWVHLAINFDDVDLAFERACAHGGTPANPPKDLDVPARPEPMNVRLAFVQGPSGEVIEICKNR</sequence>
<evidence type="ECO:0000256" key="1">
    <source>
        <dbReference type="ARBA" id="ARBA00022723"/>
    </source>
</evidence>
<dbReference type="PROSITE" id="PS51819">
    <property type="entry name" value="VOC"/>
    <property type="match status" value="1"/>
</dbReference>
<reference evidence="3" key="1">
    <citation type="submission" date="2020-08" db="EMBL/GenBank/DDBJ databases">
        <title>Genome public.</title>
        <authorList>
            <person name="Liu C."/>
            <person name="Sun Q."/>
        </authorList>
    </citation>
    <scope>NUCLEOTIDE SEQUENCE</scope>
    <source>
        <strain evidence="3">BX7</strain>
    </source>
</reference>
<dbReference type="Proteomes" id="UP000620366">
    <property type="component" value="Unassembled WGS sequence"/>
</dbReference>
<evidence type="ECO:0000313" key="3">
    <source>
        <dbReference type="EMBL" id="MBC8536176.1"/>
    </source>
</evidence>
<name>A0A926DDH0_9FIRM</name>
<evidence type="ECO:0000313" key="4">
    <source>
        <dbReference type="Proteomes" id="UP000620366"/>
    </source>
</evidence>
<dbReference type="RefSeq" id="WP_249299928.1">
    <property type="nucleotide sequence ID" value="NZ_JACRSP010000002.1"/>
</dbReference>
<dbReference type="SUPFAM" id="SSF54593">
    <property type="entry name" value="Glyoxalase/Bleomycin resistance protein/Dihydroxybiphenyl dioxygenase"/>
    <property type="match status" value="1"/>
</dbReference>
<comment type="caution">
    <text evidence="3">The sequence shown here is derived from an EMBL/GenBank/DDBJ whole genome shotgun (WGS) entry which is preliminary data.</text>
</comment>
<dbReference type="GO" id="GO:0046491">
    <property type="term" value="P:L-methylmalonyl-CoA metabolic process"/>
    <property type="evidence" value="ECO:0007669"/>
    <property type="project" value="TreeGrafter"/>
</dbReference>
<protein>
    <submittedName>
        <fullName evidence="3">VOC family protein</fullName>
    </submittedName>
</protein>
<gene>
    <name evidence="3" type="ORF">H8695_05655</name>
</gene>
<keyword evidence="1" id="KW-0479">Metal-binding</keyword>
<dbReference type="InterPro" id="IPR037523">
    <property type="entry name" value="VOC_core"/>
</dbReference>
<accession>A0A926DDH0</accession>
<dbReference type="InterPro" id="IPR029068">
    <property type="entry name" value="Glyas_Bleomycin-R_OHBP_Dase"/>
</dbReference>
<proteinExistence type="predicted"/>
<dbReference type="AlphaFoldDB" id="A0A926DDH0"/>
<dbReference type="GO" id="GO:0004493">
    <property type="term" value="F:methylmalonyl-CoA epimerase activity"/>
    <property type="evidence" value="ECO:0007669"/>
    <property type="project" value="TreeGrafter"/>
</dbReference>
<dbReference type="InterPro" id="IPR051785">
    <property type="entry name" value="MMCE/EMCE_epimerase"/>
</dbReference>
<dbReference type="CDD" id="cd06587">
    <property type="entry name" value="VOC"/>
    <property type="match status" value="1"/>
</dbReference>
<dbReference type="InterPro" id="IPR004360">
    <property type="entry name" value="Glyas_Fos-R_dOase_dom"/>
</dbReference>
<feature type="domain" description="VOC" evidence="2">
    <location>
        <begin position="10"/>
        <end position="138"/>
    </location>
</feature>
<dbReference type="GO" id="GO:0046872">
    <property type="term" value="F:metal ion binding"/>
    <property type="evidence" value="ECO:0007669"/>
    <property type="project" value="UniProtKB-KW"/>
</dbReference>
<dbReference type="Pfam" id="PF00903">
    <property type="entry name" value="Glyoxalase"/>
    <property type="match status" value="1"/>
</dbReference>
<dbReference type="PANTHER" id="PTHR43048:SF6">
    <property type="entry name" value="BLR8189 PROTEIN"/>
    <property type="match status" value="1"/>
</dbReference>